<gene>
    <name evidence="4" type="ORF">MTBBW1_540002</name>
</gene>
<evidence type="ECO:0000259" key="3">
    <source>
        <dbReference type="SMART" id="SM00062"/>
    </source>
</evidence>
<accession>A0A1W1HHR6</accession>
<evidence type="ECO:0000313" key="4">
    <source>
        <dbReference type="EMBL" id="SLM32024.1"/>
    </source>
</evidence>
<sequence length="259" mass="29670">MERLYMIKTLCLIMIFLCSGIALSGYAQDNSVRISSGEYAPWTSASAPHGGFVNHLISEAFKQKGYTVSFDYLPWKRAYLMAKNGEYQATSFWADTEKEYSEFFYRSLPVMQAKVVFFHLRSKPMRKWEKMTDLKDYRIGTMIGETSTKMLEDAGLKVDNAPKTEHCFKKLLAGRIDIFPLDVLTGLEFLQTQFTVDQADLISYDARPLFETSASLMFPKCMGNSEALVAIFNQGLTILKNEGRYDELYNDLLDGKYRQ</sequence>
<feature type="domain" description="Solute-binding protein family 3/N-terminal" evidence="3">
    <location>
        <begin position="31"/>
        <end position="256"/>
    </location>
</feature>
<evidence type="ECO:0000256" key="2">
    <source>
        <dbReference type="SAM" id="SignalP"/>
    </source>
</evidence>
<dbReference type="PANTHER" id="PTHR35936:SF25">
    <property type="entry name" value="ABC TRANSPORTER SUBSTRATE-BINDING PROTEIN"/>
    <property type="match status" value="1"/>
</dbReference>
<feature type="chain" id="PRO_5012529054" evidence="2">
    <location>
        <begin position="28"/>
        <end position="259"/>
    </location>
</feature>
<dbReference type="AlphaFoldDB" id="A0A1W1HHR6"/>
<dbReference type="Gene3D" id="3.40.190.10">
    <property type="entry name" value="Periplasmic binding protein-like II"/>
    <property type="match status" value="2"/>
</dbReference>
<dbReference type="SMART" id="SM00062">
    <property type="entry name" value="PBPb"/>
    <property type="match status" value="1"/>
</dbReference>
<keyword evidence="5" id="KW-1185">Reference proteome</keyword>
<dbReference type="Proteomes" id="UP000191931">
    <property type="component" value="Unassembled WGS sequence"/>
</dbReference>
<dbReference type="PANTHER" id="PTHR35936">
    <property type="entry name" value="MEMBRANE-BOUND LYTIC MUREIN TRANSGLYCOSYLASE F"/>
    <property type="match status" value="1"/>
</dbReference>
<feature type="signal peptide" evidence="2">
    <location>
        <begin position="1"/>
        <end position="27"/>
    </location>
</feature>
<name>A0A1W1HHR6_9BACT</name>
<proteinExistence type="predicted"/>
<dbReference type="STRING" id="1246637.MTBBW1_540002"/>
<evidence type="ECO:0000256" key="1">
    <source>
        <dbReference type="ARBA" id="ARBA00022729"/>
    </source>
</evidence>
<dbReference type="SUPFAM" id="SSF53850">
    <property type="entry name" value="Periplasmic binding protein-like II"/>
    <property type="match status" value="1"/>
</dbReference>
<reference evidence="4 5" key="1">
    <citation type="submission" date="2017-03" db="EMBL/GenBank/DDBJ databases">
        <authorList>
            <person name="Afonso C.L."/>
            <person name="Miller P.J."/>
            <person name="Scott M.A."/>
            <person name="Spackman E."/>
            <person name="Goraichik I."/>
            <person name="Dimitrov K.M."/>
            <person name="Suarez D.L."/>
            <person name="Swayne D.E."/>
        </authorList>
    </citation>
    <scope>NUCLEOTIDE SEQUENCE [LARGE SCALE GENOMIC DNA]</scope>
    <source>
        <strain evidence="4">PRJEB14757</strain>
    </source>
</reference>
<keyword evidence="1 2" id="KW-0732">Signal</keyword>
<evidence type="ECO:0000313" key="5">
    <source>
        <dbReference type="Proteomes" id="UP000191931"/>
    </source>
</evidence>
<protein>
    <submittedName>
        <fullName evidence="4">ABC-type amino acid transport/signal transduction systems, periplasmic component/domain</fullName>
    </submittedName>
</protein>
<dbReference type="EMBL" id="FWEV01000297">
    <property type="protein sequence ID" value="SLM32024.1"/>
    <property type="molecule type" value="Genomic_DNA"/>
</dbReference>
<dbReference type="Pfam" id="PF00497">
    <property type="entry name" value="SBP_bac_3"/>
    <property type="match status" value="1"/>
</dbReference>
<dbReference type="InterPro" id="IPR001638">
    <property type="entry name" value="Solute-binding_3/MltF_N"/>
</dbReference>
<organism evidence="4 5">
    <name type="scientific">Desulfamplus magnetovallimortis</name>
    <dbReference type="NCBI Taxonomy" id="1246637"/>
    <lineage>
        <taxon>Bacteria</taxon>
        <taxon>Pseudomonadati</taxon>
        <taxon>Thermodesulfobacteriota</taxon>
        <taxon>Desulfobacteria</taxon>
        <taxon>Desulfobacterales</taxon>
        <taxon>Desulfobacteraceae</taxon>
        <taxon>Desulfamplus</taxon>
    </lineage>
</organism>